<keyword evidence="6" id="KW-1185">Reference proteome</keyword>
<dbReference type="InterPro" id="IPR001223">
    <property type="entry name" value="Glyco_hydro18_cat"/>
</dbReference>
<dbReference type="CDD" id="cd02874">
    <property type="entry name" value="GH18_CFLE_spore_hydrolase"/>
    <property type="match status" value="1"/>
</dbReference>
<dbReference type="InterPro" id="IPR011583">
    <property type="entry name" value="Chitinase_II/V-like_cat"/>
</dbReference>
<dbReference type="Gene3D" id="3.10.50.10">
    <property type="match status" value="1"/>
</dbReference>
<dbReference type="Pfam" id="PF01476">
    <property type="entry name" value="LysM"/>
    <property type="match status" value="2"/>
</dbReference>
<feature type="domain" description="GH18" evidence="4">
    <location>
        <begin position="103"/>
        <end position="429"/>
    </location>
</feature>
<dbReference type="SMART" id="SM00257">
    <property type="entry name" value="LysM"/>
    <property type="match status" value="2"/>
</dbReference>
<dbReference type="Pfam" id="PF00704">
    <property type="entry name" value="Glyco_hydro_18"/>
    <property type="match status" value="1"/>
</dbReference>
<dbReference type="SMART" id="SM00636">
    <property type="entry name" value="Glyco_18"/>
    <property type="match status" value="1"/>
</dbReference>
<evidence type="ECO:0000256" key="1">
    <source>
        <dbReference type="ARBA" id="ARBA00022801"/>
    </source>
</evidence>
<dbReference type="PROSITE" id="PS51782">
    <property type="entry name" value="LYSM"/>
    <property type="match status" value="2"/>
</dbReference>
<evidence type="ECO:0000313" key="5">
    <source>
        <dbReference type="EMBL" id="MFK9095395.1"/>
    </source>
</evidence>
<dbReference type="EMBL" id="JBJHQH010000045">
    <property type="protein sequence ID" value="MFK9095395.1"/>
    <property type="molecule type" value="Genomic_DNA"/>
</dbReference>
<gene>
    <name evidence="5" type="ORF">ACJEBI_28600</name>
</gene>
<accession>A0ABW8RPD7</accession>
<organism evidence="5 6">
    <name type="scientific">Bacillus salipaludis</name>
    <dbReference type="NCBI Taxonomy" id="2547811"/>
    <lineage>
        <taxon>Bacteria</taxon>
        <taxon>Bacillati</taxon>
        <taxon>Bacillota</taxon>
        <taxon>Bacilli</taxon>
        <taxon>Bacillales</taxon>
        <taxon>Bacillaceae</taxon>
        <taxon>Bacillus</taxon>
    </lineage>
</organism>
<evidence type="ECO:0000259" key="4">
    <source>
        <dbReference type="PROSITE" id="PS51910"/>
    </source>
</evidence>
<reference evidence="5 6" key="1">
    <citation type="submission" date="2024-11" db="EMBL/GenBank/DDBJ databases">
        <authorList>
            <person name="Lucas J.A."/>
        </authorList>
    </citation>
    <scope>NUCLEOTIDE SEQUENCE [LARGE SCALE GENOMIC DNA]</scope>
    <source>
        <strain evidence="5 6">Z 5.4</strain>
    </source>
</reference>
<keyword evidence="2" id="KW-0326">Glycosidase</keyword>
<dbReference type="PANTHER" id="PTHR46066">
    <property type="entry name" value="CHITINASE DOMAIN-CONTAINING PROTEIN 1 FAMILY MEMBER"/>
    <property type="match status" value="1"/>
</dbReference>
<evidence type="ECO:0000313" key="6">
    <source>
        <dbReference type="Proteomes" id="UP001623041"/>
    </source>
</evidence>
<comment type="caution">
    <text evidence="5">The sequence shown here is derived from an EMBL/GenBank/DDBJ whole genome shotgun (WGS) entry which is preliminary data.</text>
</comment>
<dbReference type="SUPFAM" id="SSF54106">
    <property type="entry name" value="LysM domain"/>
    <property type="match status" value="2"/>
</dbReference>
<sequence length="429" mass="48436">MQIHVVKGNETLTTIAGTYHTTVQDIVEANELPNPNNLVVGQSIVIPIIGHFYFVQSGDSLFSIARKVGIPYQELASINRINANQPLNVGVRLYIPQAKKRNAEFNAYVEPRGTTVAPVLENSARAAAPYLTYLAPFSFQARRDGTLKEPLLNNFPTIAKANRNVLMMVINNQENDQFSDELGRILLNDIAIQDKFLNTIVATAKKYGFRDIHFDFEFIRPADREAYNNFLRKAKQRFKSEGWLMSTALAPKTSATQKGKWYEGHDYKAHGEISDFVVIMTYEWGYSGGPAMAVSPIDSVRKVLEYAITEMPSNKILMGQNLYGYDWTLPFVQGTVAKAVSPQQAIQLAATHHVPIQYDAKAQAPFFKYTAQDGKQHEVWFEDARSIQAKFNLIKELNIRGMSYWKLGLAFPQNWLLIVDNFNVTKRGT</sequence>
<dbReference type="InterPro" id="IPR041704">
    <property type="entry name" value="CFLE_GH18"/>
</dbReference>
<dbReference type="Proteomes" id="UP001623041">
    <property type="component" value="Unassembled WGS sequence"/>
</dbReference>
<dbReference type="InterPro" id="IPR029070">
    <property type="entry name" value="Chitinase_insertion_sf"/>
</dbReference>
<dbReference type="Gene3D" id="3.20.20.80">
    <property type="entry name" value="Glycosidases"/>
    <property type="match status" value="1"/>
</dbReference>
<dbReference type="GO" id="GO:0016787">
    <property type="term" value="F:hydrolase activity"/>
    <property type="evidence" value="ECO:0007669"/>
    <property type="project" value="UniProtKB-KW"/>
</dbReference>
<name>A0ABW8RPD7_9BACI</name>
<dbReference type="SUPFAM" id="SSF51445">
    <property type="entry name" value="(Trans)glycosidases"/>
    <property type="match status" value="1"/>
</dbReference>
<keyword evidence="1 5" id="KW-0378">Hydrolase</keyword>
<proteinExistence type="predicted"/>
<dbReference type="InterPro" id="IPR017853">
    <property type="entry name" value="GH"/>
</dbReference>
<evidence type="ECO:0000256" key="2">
    <source>
        <dbReference type="ARBA" id="ARBA00023295"/>
    </source>
</evidence>
<dbReference type="PROSITE" id="PS51910">
    <property type="entry name" value="GH18_2"/>
    <property type="match status" value="1"/>
</dbReference>
<feature type="domain" description="LysM" evidence="3">
    <location>
        <begin position="51"/>
        <end position="95"/>
    </location>
</feature>
<evidence type="ECO:0000259" key="3">
    <source>
        <dbReference type="PROSITE" id="PS51782"/>
    </source>
</evidence>
<dbReference type="InterPro" id="IPR018392">
    <property type="entry name" value="LysM"/>
</dbReference>
<dbReference type="InterPro" id="IPR036779">
    <property type="entry name" value="LysM_dom_sf"/>
</dbReference>
<dbReference type="RefSeq" id="WP_406583781.1">
    <property type="nucleotide sequence ID" value="NZ_JBJHQH010000045.1"/>
</dbReference>
<feature type="domain" description="LysM" evidence="3">
    <location>
        <begin position="2"/>
        <end position="46"/>
    </location>
</feature>
<protein>
    <submittedName>
        <fullName evidence="5">Glycosyl hydrolase family 18 protein</fullName>
    </submittedName>
</protein>
<dbReference type="CDD" id="cd00118">
    <property type="entry name" value="LysM"/>
    <property type="match status" value="2"/>
</dbReference>
<dbReference type="Gene3D" id="3.10.350.10">
    <property type="entry name" value="LysM domain"/>
    <property type="match status" value="2"/>
</dbReference>
<dbReference type="PANTHER" id="PTHR46066:SF2">
    <property type="entry name" value="CHITINASE DOMAIN-CONTAINING PROTEIN 1"/>
    <property type="match status" value="1"/>
</dbReference>